<keyword evidence="6" id="KW-1185">Reference proteome</keyword>
<dbReference type="PANTHER" id="PTHR30154">
    <property type="entry name" value="LEUCINE-RESPONSIVE REGULATORY PROTEIN"/>
    <property type="match status" value="1"/>
</dbReference>
<protein>
    <submittedName>
        <fullName evidence="5">Lrp/AsnC family transcriptional regulator</fullName>
    </submittedName>
</protein>
<dbReference type="InterPro" id="IPR000485">
    <property type="entry name" value="AsnC-type_HTH_dom"/>
</dbReference>
<dbReference type="PRINTS" id="PR00033">
    <property type="entry name" value="HTHASNC"/>
</dbReference>
<dbReference type="Gene3D" id="1.10.10.10">
    <property type="entry name" value="Winged helix-like DNA-binding domain superfamily/Winged helix DNA-binding domain"/>
    <property type="match status" value="1"/>
</dbReference>
<evidence type="ECO:0000313" key="5">
    <source>
        <dbReference type="EMBL" id="MDO1560457.1"/>
    </source>
</evidence>
<evidence type="ECO:0000256" key="3">
    <source>
        <dbReference type="ARBA" id="ARBA00023163"/>
    </source>
</evidence>
<sequence length="155" mass="17032">MTTDEPLDRADRALMNSLQADADQSLQEVADACGLSTATAHRRIKRLKAKGYISRTVALADPKRSAAPQTAITEVKMGHLGEPARAAFRKAVAETPEVVQCWGVTGEIDYVLVLQLRDVAHYEEVVNGLLNATGVSTFRSYFVLRRVKFETALPF</sequence>
<evidence type="ECO:0000259" key="4">
    <source>
        <dbReference type="PROSITE" id="PS50956"/>
    </source>
</evidence>
<evidence type="ECO:0000313" key="6">
    <source>
        <dbReference type="Proteomes" id="UP001169063"/>
    </source>
</evidence>
<evidence type="ECO:0000256" key="1">
    <source>
        <dbReference type="ARBA" id="ARBA00023015"/>
    </source>
</evidence>
<dbReference type="PANTHER" id="PTHR30154:SF34">
    <property type="entry name" value="TRANSCRIPTIONAL REGULATOR AZLB"/>
    <property type="match status" value="1"/>
</dbReference>
<dbReference type="EMBL" id="JAUKTR010000006">
    <property type="protein sequence ID" value="MDO1560457.1"/>
    <property type="molecule type" value="Genomic_DNA"/>
</dbReference>
<dbReference type="RefSeq" id="WP_302110888.1">
    <property type="nucleotide sequence ID" value="NZ_JAUKTR010000006.1"/>
</dbReference>
<evidence type="ECO:0000256" key="2">
    <source>
        <dbReference type="ARBA" id="ARBA00023125"/>
    </source>
</evidence>
<reference evidence="5" key="1">
    <citation type="submission" date="2023-07" db="EMBL/GenBank/DDBJ databases">
        <title>Brevundimonas soil sp. nov., isolated from the soil of chemical plant.</title>
        <authorList>
            <person name="Wu N."/>
        </authorList>
    </citation>
    <scope>NUCLEOTIDE SEQUENCE</scope>
    <source>
        <strain evidence="5">XZ-24</strain>
    </source>
</reference>
<feature type="domain" description="HTH asnC-type" evidence="4">
    <location>
        <begin position="7"/>
        <end position="68"/>
    </location>
</feature>
<dbReference type="InterPro" id="IPR036388">
    <property type="entry name" value="WH-like_DNA-bd_sf"/>
</dbReference>
<gene>
    <name evidence="5" type="ORF">Q0812_13565</name>
</gene>
<dbReference type="InterPro" id="IPR019887">
    <property type="entry name" value="Tscrpt_reg_AsnC/Lrp_C"/>
</dbReference>
<organism evidence="5 6">
    <name type="scientific">Peiella sedimenti</name>
    <dbReference type="NCBI Taxonomy" id="3061083"/>
    <lineage>
        <taxon>Bacteria</taxon>
        <taxon>Pseudomonadati</taxon>
        <taxon>Pseudomonadota</taxon>
        <taxon>Alphaproteobacteria</taxon>
        <taxon>Caulobacterales</taxon>
        <taxon>Caulobacteraceae</taxon>
        <taxon>Peiella</taxon>
    </lineage>
</organism>
<dbReference type="SMART" id="SM00344">
    <property type="entry name" value="HTH_ASNC"/>
    <property type="match status" value="1"/>
</dbReference>
<dbReference type="Proteomes" id="UP001169063">
    <property type="component" value="Unassembled WGS sequence"/>
</dbReference>
<dbReference type="PROSITE" id="PS50956">
    <property type="entry name" value="HTH_ASNC_2"/>
    <property type="match status" value="1"/>
</dbReference>
<dbReference type="InterPro" id="IPR036390">
    <property type="entry name" value="WH_DNA-bd_sf"/>
</dbReference>
<keyword evidence="2" id="KW-0238">DNA-binding</keyword>
<dbReference type="Pfam" id="PF13412">
    <property type="entry name" value="HTH_24"/>
    <property type="match status" value="1"/>
</dbReference>
<dbReference type="InterPro" id="IPR019888">
    <property type="entry name" value="Tscrpt_reg_AsnC-like"/>
</dbReference>
<dbReference type="Gene3D" id="3.30.70.920">
    <property type="match status" value="1"/>
</dbReference>
<keyword evidence="1" id="KW-0805">Transcription regulation</keyword>
<name>A0ABT8SPF2_9CAUL</name>
<dbReference type="InterPro" id="IPR011008">
    <property type="entry name" value="Dimeric_a/b-barrel"/>
</dbReference>
<comment type="caution">
    <text evidence="5">The sequence shown here is derived from an EMBL/GenBank/DDBJ whole genome shotgun (WGS) entry which is preliminary data.</text>
</comment>
<dbReference type="SUPFAM" id="SSF54909">
    <property type="entry name" value="Dimeric alpha+beta barrel"/>
    <property type="match status" value="1"/>
</dbReference>
<dbReference type="SUPFAM" id="SSF46785">
    <property type="entry name" value="Winged helix' DNA-binding domain"/>
    <property type="match status" value="1"/>
</dbReference>
<accession>A0ABT8SPF2</accession>
<dbReference type="Pfam" id="PF01037">
    <property type="entry name" value="AsnC_trans_reg"/>
    <property type="match status" value="1"/>
</dbReference>
<proteinExistence type="predicted"/>
<keyword evidence="3" id="KW-0804">Transcription</keyword>